<evidence type="ECO:0000256" key="1">
    <source>
        <dbReference type="ARBA" id="ARBA00004496"/>
    </source>
</evidence>
<dbReference type="InterPro" id="IPR044068">
    <property type="entry name" value="CB"/>
</dbReference>
<keyword evidence="2" id="KW-0963">Cytoplasm</keyword>
<dbReference type="Proteomes" id="UP000187608">
    <property type="component" value="Unassembled WGS sequence"/>
</dbReference>
<evidence type="ECO:0000256" key="3">
    <source>
        <dbReference type="ARBA" id="ARBA00022618"/>
    </source>
</evidence>
<comment type="subcellular location">
    <subcellularLocation>
        <location evidence="1">Cytoplasm</location>
    </subcellularLocation>
</comment>
<keyword evidence="7" id="KW-0233">DNA recombination</keyword>
<dbReference type="STRING" id="570947.SAMN05421687_11620"/>
<dbReference type="Pfam" id="PF02899">
    <property type="entry name" value="Phage_int_SAM_1"/>
    <property type="match status" value="1"/>
</dbReference>
<dbReference type="GO" id="GO:0051301">
    <property type="term" value="P:cell division"/>
    <property type="evidence" value="ECO:0007669"/>
    <property type="project" value="UniProtKB-KW"/>
</dbReference>
<evidence type="ECO:0000259" key="10">
    <source>
        <dbReference type="PROSITE" id="PS51898"/>
    </source>
</evidence>
<dbReference type="InterPro" id="IPR050090">
    <property type="entry name" value="Tyrosine_recombinase_XerCD"/>
</dbReference>
<evidence type="ECO:0000256" key="2">
    <source>
        <dbReference type="ARBA" id="ARBA00022490"/>
    </source>
</evidence>
<dbReference type="PROSITE" id="PS51898">
    <property type="entry name" value="TYR_RECOMBINASE"/>
    <property type="match status" value="1"/>
</dbReference>
<keyword evidence="5" id="KW-0229">DNA integration</keyword>
<dbReference type="Pfam" id="PF00589">
    <property type="entry name" value="Phage_integrase"/>
    <property type="match status" value="1"/>
</dbReference>
<dbReference type="Gene3D" id="1.10.150.130">
    <property type="match status" value="1"/>
</dbReference>
<dbReference type="GO" id="GO:0003677">
    <property type="term" value="F:DNA binding"/>
    <property type="evidence" value="ECO:0007669"/>
    <property type="project" value="UniProtKB-UniRule"/>
</dbReference>
<organism evidence="12 13">
    <name type="scientific">Salimicrobium flavidum</name>
    <dbReference type="NCBI Taxonomy" id="570947"/>
    <lineage>
        <taxon>Bacteria</taxon>
        <taxon>Bacillati</taxon>
        <taxon>Bacillota</taxon>
        <taxon>Bacilli</taxon>
        <taxon>Bacillales</taxon>
        <taxon>Bacillaceae</taxon>
        <taxon>Salimicrobium</taxon>
    </lineage>
</organism>
<dbReference type="EMBL" id="FTOC01000016">
    <property type="protein sequence ID" value="SIS64069.1"/>
    <property type="molecule type" value="Genomic_DNA"/>
</dbReference>
<dbReference type="GO" id="GO:0007059">
    <property type="term" value="P:chromosome segregation"/>
    <property type="evidence" value="ECO:0007669"/>
    <property type="project" value="UniProtKB-KW"/>
</dbReference>
<dbReference type="InterPro" id="IPR013762">
    <property type="entry name" value="Integrase-like_cat_sf"/>
</dbReference>
<dbReference type="InterPro" id="IPR004107">
    <property type="entry name" value="Integrase_SAM-like_N"/>
</dbReference>
<dbReference type="Gene3D" id="1.10.443.10">
    <property type="entry name" value="Intergrase catalytic core"/>
    <property type="match status" value="1"/>
</dbReference>
<evidence type="ECO:0000256" key="4">
    <source>
        <dbReference type="ARBA" id="ARBA00022829"/>
    </source>
</evidence>
<accession>A0A1N7KR45</accession>
<gene>
    <name evidence="12" type="ORF">SAMN05421687_11620</name>
</gene>
<dbReference type="PANTHER" id="PTHR30349">
    <property type="entry name" value="PHAGE INTEGRASE-RELATED"/>
    <property type="match status" value="1"/>
</dbReference>
<keyword evidence="8" id="KW-0131">Cell cycle</keyword>
<keyword evidence="13" id="KW-1185">Reference proteome</keyword>
<dbReference type="PANTHER" id="PTHR30349:SF77">
    <property type="entry name" value="TYROSINE RECOMBINASE XERC"/>
    <property type="match status" value="1"/>
</dbReference>
<dbReference type="GO" id="GO:0005737">
    <property type="term" value="C:cytoplasm"/>
    <property type="evidence" value="ECO:0007669"/>
    <property type="project" value="UniProtKB-SubCell"/>
</dbReference>
<evidence type="ECO:0000256" key="5">
    <source>
        <dbReference type="ARBA" id="ARBA00022908"/>
    </source>
</evidence>
<dbReference type="InterPro" id="IPR011010">
    <property type="entry name" value="DNA_brk_join_enz"/>
</dbReference>
<dbReference type="InterPro" id="IPR010998">
    <property type="entry name" value="Integrase_recombinase_N"/>
</dbReference>
<evidence type="ECO:0000256" key="6">
    <source>
        <dbReference type="ARBA" id="ARBA00023125"/>
    </source>
</evidence>
<dbReference type="GO" id="GO:0006310">
    <property type="term" value="P:DNA recombination"/>
    <property type="evidence" value="ECO:0007669"/>
    <property type="project" value="UniProtKB-KW"/>
</dbReference>
<evidence type="ECO:0000313" key="12">
    <source>
        <dbReference type="EMBL" id="SIS64069.1"/>
    </source>
</evidence>
<evidence type="ECO:0000259" key="11">
    <source>
        <dbReference type="PROSITE" id="PS51900"/>
    </source>
</evidence>
<dbReference type="GO" id="GO:0015074">
    <property type="term" value="P:DNA integration"/>
    <property type="evidence" value="ECO:0007669"/>
    <property type="project" value="UniProtKB-KW"/>
</dbReference>
<evidence type="ECO:0000256" key="9">
    <source>
        <dbReference type="PROSITE-ProRule" id="PRU01248"/>
    </source>
</evidence>
<evidence type="ECO:0000256" key="8">
    <source>
        <dbReference type="ARBA" id="ARBA00023306"/>
    </source>
</evidence>
<evidence type="ECO:0000313" key="13">
    <source>
        <dbReference type="Proteomes" id="UP000187608"/>
    </source>
</evidence>
<reference evidence="13" key="1">
    <citation type="submission" date="2017-01" db="EMBL/GenBank/DDBJ databases">
        <authorList>
            <person name="Varghese N."/>
            <person name="Submissions S."/>
        </authorList>
    </citation>
    <scope>NUCLEOTIDE SEQUENCE [LARGE SCALE GENOMIC DNA]</scope>
    <source>
        <strain evidence="13">DSM 23127</strain>
    </source>
</reference>
<keyword evidence="4" id="KW-0159">Chromosome partition</keyword>
<keyword evidence="6 9" id="KW-0238">DNA-binding</keyword>
<evidence type="ECO:0000256" key="7">
    <source>
        <dbReference type="ARBA" id="ARBA00023172"/>
    </source>
</evidence>
<dbReference type="PROSITE" id="PS51900">
    <property type="entry name" value="CB"/>
    <property type="match status" value="1"/>
</dbReference>
<sequence>MMAERLTRQQRQHKEKVEEKLTYLPSFIDEYKDDMYTGNTSPSTLLGYIHDFETFFRWLMREGIVEVDHMKDIPLSALERLRLVEANTFFTRLSIERELQEESINRKKSSLKSLYKFLTTRTEDEDGECYFHRNVMAKVKMAKTSETLSSRAERISNKVLTGKDIEAFVRFVGEGYEEMVQDQKQCLAYYKRDKERDQAIIALLLASGLRVSELANLRVSSINLKQRKLSVLRKGSKESVVFFRSFAVPYLQAYLDVREEKYKVQGKEPYLFLSVYRGTANLMSVRAIQHTVMKYTKAYRDEQLSPHKMRHSFATEFAKRNTMYDLMRQLGHTSTDTSTLYMNAQEQEAQNAIDRMDD</sequence>
<keyword evidence="3" id="KW-0132">Cell division</keyword>
<proteinExistence type="predicted"/>
<dbReference type="InterPro" id="IPR002104">
    <property type="entry name" value="Integrase_catalytic"/>
</dbReference>
<protein>
    <submittedName>
        <fullName evidence="12">Site-specific recombinase XerD</fullName>
    </submittedName>
</protein>
<dbReference type="AlphaFoldDB" id="A0A1N7KR45"/>
<dbReference type="SUPFAM" id="SSF56349">
    <property type="entry name" value="DNA breaking-rejoining enzymes"/>
    <property type="match status" value="1"/>
</dbReference>
<feature type="domain" description="Core-binding (CB)" evidence="11">
    <location>
        <begin position="18"/>
        <end position="119"/>
    </location>
</feature>
<feature type="domain" description="Tyr recombinase" evidence="10">
    <location>
        <begin position="155"/>
        <end position="354"/>
    </location>
</feature>
<dbReference type="NCBIfam" id="NF003462">
    <property type="entry name" value="PRK05084.1"/>
    <property type="match status" value="1"/>
</dbReference>
<name>A0A1N7KR45_9BACI</name>